<dbReference type="Proteomes" id="UP001056336">
    <property type="component" value="Chromosome"/>
</dbReference>
<keyword evidence="3" id="KW-0413">Isomerase</keyword>
<dbReference type="InterPro" id="IPR037523">
    <property type="entry name" value="VOC_core"/>
</dbReference>
<dbReference type="SUPFAM" id="SSF51658">
    <property type="entry name" value="Xylose isomerase-like"/>
    <property type="match status" value="1"/>
</dbReference>
<organism evidence="3 4">
    <name type="scientific">Jatrophihabitans telluris</name>
    <dbReference type="NCBI Taxonomy" id="2038343"/>
    <lineage>
        <taxon>Bacteria</taxon>
        <taxon>Bacillati</taxon>
        <taxon>Actinomycetota</taxon>
        <taxon>Actinomycetes</taxon>
        <taxon>Jatrophihabitantales</taxon>
        <taxon>Jatrophihabitantaceae</taxon>
        <taxon>Jatrophihabitans</taxon>
    </lineage>
</organism>
<feature type="binding site" evidence="1">
    <location>
        <position position="134"/>
    </location>
    <ligand>
        <name>a divalent metal cation</name>
        <dbReference type="ChEBI" id="CHEBI:60240"/>
        <note>catalytic</note>
    </ligand>
</feature>
<dbReference type="InterPro" id="IPR013022">
    <property type="entry name" value="Xyl_isomerase-like_TIM-brl"/>
</dbReference>
<accession>A0ABY4R1Y4</accession>
<dbReference type="InterPro" id="IPR004360">
    <property type="entry name" value="Glyas_Fos-R_dOase_dom"/>
</dbReference>
<sequence length="618" mass="66904">MRKGIATVSISGTLEEKLSAIAAAGFDGVEIFDNDLIASPLRAADVRRRCADLGLTIELFQPIRDVEGVDPERFPAVLRRLRRKFEIMNALGTGTALVCSNATPDAIADPDLSAEQLHAAAELAAEHGCTLAFEALAWGTHIDRVSLAWDVVERADHCDVGLCVDTFHMLARGENVSVLNGIPGHRIMFLQVADAPHLSMDVLEWSRHFRCFPGQGTLALDAVVAAVVEAGYRGPISLEVFSDVVRTADPGLTSLDAMRSLLQLEERLKARWQAEHRAVAVELFSPPPPPTSVRPAFVELAVGGDDLDATLGGMGFAMVGRHRSKHVAWWRNGEANVLLNTEPATSHSAPVPRVTALGVLTDDLRSLQERSTAMLWPRVQRRLGPGEAPLLGIAAPSGAQVLVSEAEASATDWQQDFDPVPEVSGHSGAGFAIDHLGCAVPADLLDAEIAFYRTIFGMISGPSAEFMEPQGRLRSRVLRPDAGDLRLVLNVNEGPSDLPGAGGFNQLAFRCEDIYAVASRLRTRGLDLMAIPDNYYDDLHARFDLSDAAVERMRSHQLMYDEGPAGHLLHLYTGLIGNAFFIEVLQRVGEYEGYGAANTPVRLAAQLGRRGRPRRPAA</sequence>
<dbReference type="Pfam" id="PF00903">
    <property type="entry name" value="Glyoxalase"/>
    <property type="match status" value="1"/>
</dbReference>
<dbReference type="InterPro" id="IPR029068">
    <property type="entry name" value="Glyas_Bleomycin-R_OHBP_Dase"/>
</dbReference>
<proteinExistence type="inferred from homology"/>
<gene>
    <name evidence="3" type="ORF">M6D93_07000</name>
</gene>
<name>A0ABY4R1Y4_9ACTN</name>
<feature type="binding site" evidence="1">
    <location>
        <position position="239"/>
    </location>
    <ligand>
        <name>a divalent metal cation</name>
        <dbReference type="ChEBI" id="CHEBI:60240"/>
        <note>catalytic</note>
    </ligand>
</feature>
<comment type="cofactor">
    <cofactor evidence="1">
        <name>a divalent metal cation</name>
        <dbReference type="ChEBI" id="CHEBI:60240"/>
    </cofactor>
</comment>
<reference evidence="3" key="2">
    <citation type="submission" date="2022-05" db="EMBL/GenBank/DDBJ databases">
        <authorList>
            <person name="Kim J.-S."/>
            <person name="Lee K."/>
            <person name="Suh M."/>
            <person name="Eom M."/>
            <person name="Kim J.-S."/>
            <person name="Kim D.-S."/>
            <person name="Ko S.-H."/>
            <person name="Shin Y."/>
            <person name="Lee J.-S."/>
        </authorList>
    </citation>
    <scope>NUCLEOTIDE SEQUENCE</scope>
    <source>
        <strain evidence="3">N237</strain>
    </source>
</reference>
<dbReference type="InterPro" id="IPR050312">
    <property type="entry name" value="IolE/XylAMocC-like"/>
</dbReference>
<evidence type="ECO:0000256" key="1">
    <source>
        <dbReference type="HAMAP-Rule" id="MF_02238"/>
    </source>
</evidence>
<dbReference type="RefSeq" id="WP_249773636.1">
    <property type="nucleotide sequence ID" value="NZ_CP097332.1"/>
</dbReference>
<keyword evidence="1" id="KW-0479">Metal-binding</keyword>
<comment type="caution">
    <text evidence="1">Lacks conserved residue(s) required for the propagation of feature annotation.</text>
</comment>
<evidence type="ECO:0000259" key="2">
    <source>
        <dbReference type="PROSITE" id="PS51819"/>
    </source>
</evidence>
<dbReference type="HAMAP" id="MF_02238">
    <property type="entry name" value="DSD"/>
    <property type="match status" value="1"/>
</dbReference>
<dbReference type="InterPro" id="IPR043700">
    <property type="entry name" value="DSD"/>
</dbReference>
<dbReference type="InterPro" id="IPR036237">
    <property type="entry name" value="Xyl_isomerase-like_sf"/>
</dbReference>
<keyword evidence="4" id="KW-1185">Reference proteome</keyword>
<dbReference type="EMBL" id="CP097332">
    <property type="protein sequence ID" value="UQX89740.1"/>
    <property type="molecule type" value="Genomic_DNA"/>
</dbReference>
<dbReference type="Pfam" id="PF01261">
    <property type="entry name" value="AP_endonuc_2"/>
    <property type="match status" value="1"/>
</dbReference>
<protein>
    <recommendedName>
        <fullName evidence="1">3-dehydroshikimate dehydratase</fullName>
        <shortName evidence="1">DSD</shortName>
        <ecNumber evidence="1">4.2.1.118</ecNumber>
    </recommendedName>
</protein>
<comment type="pathway">
    <text evidence="1">Aromatic compound metabolism; 3,4-dihydroxybenzoate biosynthesis.</text>
</comment>
<dbReference type="Pfam" id="PF14696">
    <property type="entry name" value="Glyoxalase_5"/>
    <property type="match status" value="1"/>
</dbReference>
<dbReference type="GO" id="GO:0016853">
    <property type="term" value="F:isomerase activity"/>
    <property type="evidence" value="ECO:0007669"/>
    <property type="project" value="UniProtKB-KW"/>
</dbReference>
<dbReference type="SUPFAM" id="SSF54593">
    <property type="entry name" value="Glyoxalase/Bleomycin resistance protein/Dihydroxybiphenyl dioxygenase"/>
    <property type="match status" value="1"/>
</dbReference>
<comment type="catalytic activity">
    <reaction evidence="1">
        <text>3-dehydroshikimate = 3,4-dihydroxybenzoate + H2O</text>
        <dbReference type="Rhea" id="RHEA:24848"/>
        <dbReference type="ChEBI" id="CHEBI:15377"/>
        <dbReference type="ChEBI" id="CHEBI:16630"/>
        <dbReference type="ChEBI" id="CHEBI:36241"/>
        <dbReference type="EC" id="4.2.1.118"/>
    </reaction>
</comment>
<reference evidence="3" key="1">
    <citation type="journal article" date="2018" name="Int. J. Syst. Evol. Microbiol.">
        <title>Jatrophihabitans telluris sp. nov., isolated from sediment soil of lava forest wetlands and the emended description of the genus Jatrophihabitans.</title>
        <authorList>
            <person name="Lee K.C."/>
            <person name="Suh M.K."/>
            <person name="Eom M.K."/>
            <person name="Kim K.K."/>
            <person name="Kim J.S."/>
            <person name="Kim D.S."/>
            <person name="Ko S.H."/>
            <person name="Shin Y.K."/>
            <person name="Lee J.S."/>
        </authorList>
    </citation>
    <scope>NUCLEOTIDE SEQUENCE</scope>
    <source>
        <strain evidence="3">N237</strain>
    </source>
</reference>
<dbReference type="Gene3D" id="3.10.180.10">
    <property type="entry name" value="2,3-Dihydroxybiphenyl 1,2-Dioxygenase, domain 1"/>
    <property type="match status" value="2"/>
</dbReference>
<dbReference type="PANTHER" id="PTHR12110">
    <property type="entry name" value="HYDROXYPYRUVATE ISOMERASE"/>
    <property type="match status" value="1"/>
</dbReference>
<feature type="domain" description="VOC" evidence="2">
    <location>
        <begin position="432"/>
        <end position="574"/>
    </location>
</feature>
<feature type="binding site" evidence="1">
    <location>
        <position position="165"/>
    </location>
    <ligand>
        <name>a divalent metal cation</name>
        <dbReference type="ChEBI" id="CHEBI:60240"/>
        <note>catalytic</note>
    </ligand>
</feature>
<evidence type="ECO:0000313" key="3">
    <source>
        <dbReference type="EMBL" id="UQX89740.1"/>
    </source>
</evidence>
<dbReference type="Gene3D" id="3.20.20.150">
    <property type="entry name" value="Divalent-metal-dependent TIM barrel enzymes"/>
    <property type="match status" value="1"/>
</dbReference>
<comment type="function">
    <text evidence="1">Catalyzes the conversion of 3-dehydroshikimate to protocatechuate (3,4-dihydroxybenzoate), a common intermediate of quinate and shikimate degradation pathways.</text>
</comment>
<keyword evidence="1" id="KW-0456">Lyase</keyword>
<comment type="similarity">
    <text evidence="1">Belongs to the bacterial two-domain DSD family.</text>
</comment>
<dbReference type="EC" id="4.2.1.118" evidence="1"/>
<evidence type="ECO:0000313" key="4">
    <source>
        <dbReference type="Proteomes" id="UP001056336"/>
    </source>
</evidence>
<feature type="binding site" evidence="1">
    <location>
        <position position="191"/>
    </location>
    <ligand>
        <name>a divalent metal cation</name>
        <dbReference type="ChEBI" id="CHEBI:60240"/>
        <note>catalytic</note>
    </ligand>
</feature>
<dbReference type="PROSITE" id="PS51819">
    <property type="entry name" value="VOC"/>
    <property type="match status" value="1"/>
</dbReference>
<dbReference type="PANTHER" id="PTHR12110:SF21">
    <property type="entry name" value="XYLOSE ISOMERASE-LIKE TIM BARREL DOMAIN-CONTAINING PROTEIN"/>
    <property type="match status" value="1"/>
</dbReference>